<evidence type="ECO:0000313" key="6">
    <source>
        <dbReference type="Proteomes" id="UP000491168"/>
    </source>
</evidence>
<dbReference type="Pfam" id="PF13148">
    <property type="entry name" value="DUF3987"/>
    <property type="match status" value="2"/>
</dbReference>
<dbReference type="Proteomes" id="UP000095657">
    <property type="component" value="Unassembled WGS sequence"/>
</dbReference>
<evidence type="ECO:0000313" key="2">
    <source>
        <dbReference type="EMBL" id="CUQ45397.1"/>
    </source>
</evidence>
<dbReference type="EMBL" id="CZAI01000002">
    <property type="protein sequence ID" value="CUO82216.1"/>
    <property type="molecule type" value="Genomic_DNA"/>
</dbReference>
<protein>
    <submittedName>
        <fullName evidence="3">DUF3987 domain-containing protein</fullName>
    </submittedName>
</protein>
<sequence length="450" mass="50952">MAQKKDNRTTTQSDVSDFPLHAFPKKILEMANGLADSESFHIEYLLVSMVSAIASATGNALQIRIKGGWTSSPIFYIILVGRPGLGKTPPLDFAYRPIRAYDFQNLSKFRAMIEKAQNEKGSSTSAFGQGASSIKLSKIMVSDFTPEALMQAHNANQRGIVVFVDEIMGMFNSVNQYSKGQLIEQFLTAYSGKAIDITRCSMEIPIHIEMPCINMIGTAQPKRLLSLFNKGYKDNGLIDRILFAYPFGYKIPYWDYTKRNSSDAYKALAEQWENIINDILSLPCDFDKTGLVVPTILDFTNDARDLFYVWRNETILHMNVDDEGNEIDERIMKTHLSVARFSLIFQIMKWTCNEAELDYVDEDSVKSAILLNEYFENCYNRIEKLIKDDGIPEQKKLFLGNIKSSFTTADAIQAGNEVGMSERATMYTLAQFLSDGYIKKTSRGNYEKLQ</sequence>
<evidence type="ECO:0000313" key="3">
    <source>
        <dbReference type="EMBL" id="KAA5488339.1"/>
    </source>
</evidence>
<name>A0A174I803_9BACE</name>
<dbReference type="InterPro" id="IPR025048">
    <property type="entry name" value="DUF3987"/>
</dbReference>
<dbReference type="Proteomes" id="UP000095725">
    <property type="component" value="Unassembled WGS sequence"/>
</dbReference>
<organism evidence="1 4">
    <name type="scientific">Bacteroides caccae</name>
    <dbReference type="NCBI Taxonomy" id="47678"/>
    <lineage>
        <taxon>Bacteria</taxon>
        <taxon>Pseudomonadati</taxon>
        <taxon>Bacteroidota</taxon>
        <taxon>Bacteroidia</taxon>
        <taxon>Bacteroidales</taxon>
        <taxon>Bacteroidaceae</taxon>
        <taxon>Bacteroides</taxon>
    </lineage>
</organism>
<evidence type="ECO:0000313" key="5">
    <source>
        <dbReference type="Proteomes" id="UP000095725"/>
    </source>
</evidence>
<dbReference type="SUPFAM" id="SSF52540">
    <property type="entry name" value="P-loop containing nucleoside triphosphate hydrolases"/>
    <property type="match status" value="1"/>
</dbReference>
<gene>
    <name evidence="1" type="ORF">ERS852494_00819</name>
    <name evidence="2" type="ORF">ERS852558_03432</name>
    <name evidence="3" type="ORF">F2Y35_17910</name>
</gene>
<proteinExistence type="predicted"/>
<reference evidence="3 6" key="2">
    <citation type="journal article" date="2019" name="Nat. Med.">
        <title>A library of human gut bacterial isolates paired with longitudinal multiomics data enables mechanistic microbiome research.</title>
        <authorList>
            <person name="Poyet M."/>
            <person name="Groussin M."/>
            <person name="Gibbons S.M."/>
            <person name="Avila-Pacheco J."/>
            <person name="Jiang X."/>
            <person name="Kearney S.M."/>
            <person name="Perrotta A.R."/>
            <person name="Berdy B."/>
            <person name="Zhao S."/>
            <person name="Lieberman T.D."/>
            <person name="Swanson P.K."/>
            <person name="Smith M."/>
            <person name="Roesemann S."/>
            <person name="Alexander J.E."/>
            <person name="Rich S.A."/>
            <person name="Livny J."/>
            <person name="Vlamakis H."/>
            <person name="Clish C."/>
            <person name="Bullock K."/>
            <person name="Deik A."/>
            <person name="Scott J."/>
            <person name="Pierce K.A."/>
            <person name="Xavier R.J."/>
            <person name="Alm E.J."/>
        </authorList>
    </citation>
    <scope>NUCLEOTIDE SEQUENCE [LARGE SCALE GENOMIC DNA]</scope>
    <source>
        <strain evidence="3 6">BIOML-A21</strain>
    </source>
</reference>
<dbReference type="EMBL" id="CZBL01000016">
    <property type="protein sequence ID" value="CUQ45397.1"/>
    <property type="molecule type" value="Genomic_DNA"/>
</dbReference>
<dbReference type="EMBL" id="VVYF01000020">
    <property type="protein sequence ID" value="KAA5488339.1"/>
    <property type="molecule type" value="Genomic_DNA"/>
</dbReference>
<accession>A0A174I803</accession>
<dbReference type="STRING" id="47678.ERS852494_00819"/>
<evidence type="ECO:0000313" key="1">
    <source>
        <dbReference type="EMBL" id="CUO82216.1"/>
    </source>
</evidence>
<dbReference type="Proteomes" id="UP000491168">
    <property type="component" value="Unassembled WGS sequence"/>
</dbReference>
<dbReference type="RefSeq" id="WP_055170306.1">
    <property type="nucleotide sequence ID" value="NZ_CAXSUM010000001.1"/>
</dbReference>
<dbReference type="InterPro" id="IPR027417">
    <property type="entry name" value="P-loop_NTPase"/>
</dbReference>
<evidence type="ECO:0000313" key="4">
    <source>
        <dbReference type="Proteomes" id="UP000095657"/>
    </source>
</evidence>
<dbReference type="AlphaFoldDB" id="A0A174I803"/>
<reference evidence="4 5" key="1">
    <citation type="submission" date="2015-09" db="EMBL/GenBank/DDBJ databases">
        <authorList>
            <consortium name="Pathogen Informatics"/>
        </authorList>
    </citation>
    <scope>NUCLEOTIDE SEQUENCE [LARGE SCALE GENOMIC DNA]</scope>
    <source>
        <strain evidence="1 4">2789STDY5834880</strain>
        <strain evidence="2 5">2789STDY5834946</strain>
    </source>
</reference>